<keyword evidence="4" id="KW-1185">Reference proteome</keyword>
<dbReference type="EMBL" id="JAGKQQ010000001">
    <property type="protein sequence ID" value="MBP3955554.1"/>
    <property type="molecule type" value="Genomic_DNA"/>
</dbReference>
<feature type="transmembrane region" description="Helical" evidence="2">
    <location>
        <begin position="14"/>
        <end position="32"/>
    </location>
</feature>
<dbReference type="RefSeq" id="WP_210653629.1">
    <property type="nucleotide sequence ID" value="NZ_JAGKQQ010000001.1"/>
</dbReference>
<gene>
    <name evidence="3" type="ORF">J8F10_09700</name>
</gene>
<evidence type="ECO:0000313" key="4">
    <source>
        <dbReference type="Proteomes" id="UP000676565"/>
    </source>
</evidence>
<sequence length="66" mass="7575">MREDRSATQFWQSVALRLIAIWLIGWATILWFQGCLVPSTRNEVLQDQQKITGSEPPTPEPRPGPR</sequence>
<keyword evidence="2" id="KW-0812">Transmembrane</keyword>
<feature type="region of interest" description="Disordered" evidence="1">
    <location>
        <begin position="47"/>
        <end position="66"/>
    </location>
</feature>
<reference evidence="3 4" key="1">
    <citation type="submission" date="2021-04" db="EMBL/GenBank/DDBJ databases">
        <authorList>
            <person name="Ivanova A."/>
        </authorList>
    </citation>
    <scope>NUCLEOTIDE SEQUENCE [LARGE SCALE GENOMIC DNA]</scope>
    <source>
        <strain evidence="3 4">G18</strain>
    </source>
</reference>
<dbReference type="Proteomes" id="UP000676565">
    <property type="component" value="Unassembled WGS sequence"/>
</dbReference>
<evidence type="ECO:0000313" key="3">
    <source>
        <dbReference type="EMBL" id="MBP3955554.1"/>
    </source>
</evidence>
<feature type="compositionally biased region" description="Pro residues" evidence="1">
    <location>
        <begin position="56"/>
        <end position="66"/>
    </location>
</feature>
<dbReference type="PROSITE" id="PS51257">
    <property type="entry name" value="PROKAR_LIPOPROTEIN"/>
    <property type="match status" value="1"/>
</dbReference>
<keyword evidence="2" id="KW-0472">Membrane</keyword>
<protein>
    <submittedName>
        <fullName evidence="3">Uncharacterized protein</fullName>
    </submittedName>
</protein>
<evidence type="ECO:0000256" key="1">
    <source>
        <dbReference type="SAM" id="MobiDB-lite"/>
    </source>
</evidence>
<proteinExistence type="predicted"/>
<name>A0ABS5BP95_9BACT</name>
<organism evidence="3 4">
    <name type="scientific">Gemmata palustris</name>
    <dbReference type="NCBI Taxonomy" id="2822762"/>
    <lineage>
        <taxon>Bacteria</taxon>
        <taxon>Pseudomonadati</taxon>
        <taxon>Planctomycetota</taxon>
        <taxon>Planctomycetia</taxon>
        <taxon>Gemmatales</taxon>
        <taxon>Gemmataceae</taxon>
        <taxon>Gemmata</taxon>
    </lineage>
</organism>
<keyword evidence="2" id="KW-1133">Transmembrane helix</keyword>
<evidence type="ECO:0000256" key="2">
    <source>
        <dbReference type="SAM" id="Phobius"/>
    </source>
</evidence>
<comment type="caution">
    <text evidence="3">The sequence shown here is derived from an EMBL/GenBank/DDBJ whole genome shotgun (WGS) entry which is preliminary data.</text>
</comment>
<accession>A0ABS5BP95</accession>